<evidence type="ECO:0000313" key="6">
    <source>
        <dbReference type="Proteomes" id="UP001165060"/>
    </source>
</evidence>
<sequence>MLASRLPARVVSSLGPSLPISLRPLSTVDTTAPFSALRTNYASLPRLPVPALSDTLLRYTQSAEALLPEAAGGEEFTSHLACVSDFAGSAGPLLQGKLLALEGLRESSGSYPFSYKEHHWDDMYLGGRWALPVNSNPFYLLRSLPAAPLADSPDSTENLGGLLSALVRFHLRNLGGMPADLPNPNCMSPFPYMFGSTRVPGAERDSIAAAPRAGHVAVLRHGRFHSLPVLDEAGSCFGGAALSGALDELMALPPPPEPCPLALLTALPRGEVAAARARLLADPGNARALEAMDEALLVVALDDGPCGTLEDESGALLHGRGGLGYWDKHQLVRLPNGKLAVNFEHSYSDGMIWNRMLQEAAADVAGDGSSPYGPLPPAAAGGKPRASPLAVSAPFDEKAAAGVAAAVGDCDTAVLPFGHFGKEAIKAWGVSPDAAVQLSYQLAFARQHGGRLPAVYESCATRNFFRGRTEVIRSLTSESRNFVNLMGDASASPDAKREAFLAACGRHIEVAKLAKNGLGVDRHLMALKKIADAEGVTHELFEDPTFVRSGTWELSTSNVSAPFLDRFGFGAVTGDGYGLGYLVHDGDVPVNVTSFKSSGVTDSKKMAASIEASLLDIKALF</sequence>
<feature type="domain" description="Choline/carnitine acyltransferase" evidence="4">
    <location>
        <begin position="47"/>
        <end position="611"/>
    </location>
</feature>
<keyword evidence="2" id="KW-0808">Transferase</keyword>
<keyword evidence="3" id="KW-0012">Acyltransferase</keyword>
<dbReference type="PROSITE" id="PS00439">
    <property type="entry name" value="ACYLTRANSF_C_1"/>
    <property type="match status" value="1"/>
</dbReference>
<name>A0ABQ6N9A3_9STRA</name>
<evidence type="ECO:0000256" key="3">
    <source>
        <dbReference type="ARBA" id="ARBA00023315"/>
    </source>
</evidence>
<dbReference type="InterPro" id="IPR000542">
    <property type="entry name" value="Carn_acyl_trans"/>
</dbReference>
<evidence type="ECO:0000259" key="4">
    <source>
        <dbReference type="Pfam" id="PF00755"/>
    </source>
</evidence>
<evidence type="ECO:0000256" key="1">
    <source>
        <dbReference type="ARBA" id="ARBA00005232"/>
    </source>
</evidence>
<evidence type="ECO:0000313" key="5">
    <source>
        <dbReference type="EMBL" id="GMI51644.1"/>
    </source>
</evidence>
<dbReference type="Proteomes" id="UP001165060">
    <property type="component" value="Unassembled WGS sequence"/>
</dbReference>
<gene>
    <name evidence="5" type="ORF">TeGR_g5818</name>
</gene>
<keyword evidence="6" id="KW-1185">Reference proteome</keyword>
<dbReference type="Gene3D" id="3.30.559.10">
    <property type="entry name" value="Chloramphenicol acetyltransferase-like domain"/>
    <property type="match status" value="1"/>
</dbReference>
<comment type="caution">
    <text evidence="5">The sequence shown here is derived from an EMBL/GenBank/DDBJ whole genome shotgun (WGS) entry which is preliminary data.</text>
</comment>
<comment type="similarity">
    <text evidence="1">Belongs to the carnitine/choline acetyltransferase family.</text>
</comment>
<dbReference type="SUPFAM" id="SSF52777">
    <property type="entry name" value="CoA-dependent acyltransferases"/>
    <property type="match status" value="2"/>
</dbReference>
<dbReference type="InterPro" id="IPR039551">
    <property type="entry name" value="Cho/carn_acyl_trans"/>
</dbReference>
<dbReference type="Pfam" id="PF00755">
    <property type="entry name" value="Carn_acyltransf"/>
    <property type="match status" value="1"/>
</dbReference>
<protein>
    <recommendedName>
        <fullName evidence="4">Choline/carnitine acyltransferase domain-containing protein</fullName>
    </recommendedName>
</protein>
<accession>A0ABQ6N9A3</accession>
<dbReference type="PANTHER" id="PTHR22589:SF16">
    <property type="entry name" value="CARNITINE O-PALMITOYLTRANSFERASE 2, MITOCHONDRIAL"/>
    <property type="match status" value="1"/>
</dbReference>
<dbReference type="PANTHER" id="PTHR22589">
    <property type="entry name" value="CARNITINE O-ACYLTRANSFERASE"/>
    <property type="match status" value="1"/>
</dbReference>
<evidence type="ECO:0000256" key="2">
    <source>
        <dbReference type="ARBA" id="ARBA00022679"/>
    </source>
</evidence>
<dbReference type="InterPro" id="IPR023213">
    <property type="entry name" value="CAT-like_dom_sf"/>
</dbReference>
<reference evidence="5 6" key="1">
    <citation type="journal article" date="2023" name="Commun. Biol.">
        <title>Genome analysis of Parmales, the sister group of diatoms, reveals the evolutionary specialization of diatoms from phago-mixotrophs to photoautotrophs.</title>
        <authorList>
            <person name="Ban H."/>
            <person name="Sato S."/>
            <person name="Yoshikawa S."/>
            <person name="Yamada K."/>
            <person name="Nakamura Y."/>
            <person name="Ichinomiya M."/>
            <person name="Sato N."/>
            <person name="Blanc-Mathieu R."/>
            <person name="Endo H."/>
            <person name="Kuwata A."/>
            <person name="Ogata H."/>
        </authorList>
    </citation>
    <scope>NUCLEOTIDE SEQUENCE [LARGE SCALE GENOMIC DNA]</scope>
</reference>
<proteinExistence type="inferred from homology"/>
<organism evidence="5 6">
    <name type="scientific">Tetraparma gracilis</name>
    <dbReference type="NCBI Taxonomy" id="2962635"/>
    <lineage>
        <taxon>Eukaryota</taxon>
        <taxon>Sar</taxon>
        <taxon>Stramenopiles</taxon>
        <taxon>Ochrophyta</taxon>
        <taxon>Bolidophyceae</taxon>
        <taxon>Parmales</taxon>
        <taxon>Triparmaceae</taxon>
        <taxon>Tetraparma</taxon>
    </lineage>
</organism>
<dbReference type="EMBL" id="BRYB01006557">
    <property type="protein sequence ID" value="GMI51644.1"/>
    <property type="molecule type" value="Genomic_DNA"/>
</dbReference>
<dbReference type="InterPro" id="IPR042231">
    <property type="entry name" value="Cho/carn_acyl_trans_2"/>
</dbReference>
<dbReference type="Gene3D" id="3.30.559.70">
    <property type="entry name" value="Choline/Carnitine o-acyltransferase, domain 2"/>
    <property type="match status" value="1"/>
</dbReference>